<organism evidence="2 3">
    <name type="scientific">Flavobacterium psychroterrae</name>
    <dbReference type="NCBI Taxonomy" id="2133767"/>
    <lineage>
        <taxon>Bacteria</taxon>
        <taxon>Pseudomonadati</taxon>
        <taxon>Bacteroidota</taxon>
        <taxon>Flavobacteriia</taxon>
        <taxon>Flavobacteriales</taxon>
        <taxon>Flavobacteriaceae</taxon>
        <taxon>Flavobacterium</taxon>
    </lineage>
</organism>
<dbReference type="InterPro" id="IPR035986">
    <property type="entry name" value="PKD_dom_sf"/>
</dbReference>
<feature type="domain" description="PKD" evidence="1">
    <location>
        <begin position="373"/>
        <end position="416"/>
    </location>
</feature>
<protein>
    <submittedName>
        <fullName evidence="2">T9SS type B sorting domain-containing protein</fullName>
    </submittedName>
</protein>
<keyword evidence="3" id="KW-1185">Reference proteome</keyword>
<dbReference type="SUPFAM" id="SSF82171">
    <property type="entry name" value="DPP6 N-terminal domain-like"/>
    <property type="match status" value="1"/>
</dbReference>
<sequence>MDFNSGAPIVKTDGQLQTFEGNATISNAAGELLFYTDGITVYNKNHTVMLNGTGLWGDPSTTQSATIVPKPGSTTEFYIFTIDAEAKPHGLSYSIVDMSLAGGLGAVTTRNVFVKAPMCEKISIVKNSDKTGFWVLTHLWNTNTFEARLLTSAGLSGAVTSNIGDIVTSTNFVTPGVLNVENTLGYMKFSPDGTKVAVCNYGDQATNQGSLQLFDFNNVSGTLSNAQTLMSNQYGLYGLEFSPNGKVLYATLNKFGKLYQFDLTASNVAASRVALFDSPTKQRIAALQLAPDKKIYIATFTDPFLGIINNPNELGAAANLNINGLDLGTISYGGLPTFNQSIFFDPTIYFEKTCLGDLTEFELIADQDITTVTWDFGDGSPPQTVLNNNKINHQFNTSAPGVYTVRATNVVGTYATNIVPDLIATVEIFKTTATTPVNRSLIQVCDNNNNGLFRFDLTLNSAQILNGQDPAKCTIRYFENAARYAANISITDPTKYTNLVAYQSQTIYAEVTNTSNPLCKAFTTFDIDVFDSPGAGPTAVSKLIQCDNTSVGTATDGLVLFDLTQRTKELLSTQITKPGTNYVVSFYSDAALTTLINNPSAYPNVSKTQTIHAKIYNQDNADCFVPAFFTIEVTAIPVVNNTQLYICDTDNDGFALFNLADAKPAISTNYLSETIDFFETLADAQLGTNMISAVSAYSNKTPFRDIEIYARTNNGGCFNISQVTLNVAYTKIPALFRREFSTCDDDISGTKTDGISTFDFSSVTAEIENLFPGQLHFITYYTSQSDADAETNAIANIASFRNTDSPNLQNIYVRVENQLNSACFSTGNFITLKVIASPSPTVVSTVVYCKDAAASALTATGTNLLWYTVPSAGSGSPVAPVPVTATAGSATYYVSQTINGCESAKASITVTVRPLPVAPVVTTPVRYCQNNAANPLTATGTNLLWYSAAAGGVGSNVAPTPNTSTVGSVYYYVSQSVNGCEGSRAAIEVIISLTPSAPAISSPVLYCQDEISVPLTATGLNLLWYTSSTGGSGVPNAPVPDTNKAGIVTYYVSQNNGCEGPRAAIEVLVDAAPVPVLPEKGTICVDSDSNTLVSPYTITTGMSAATYSFEWFTVTNDIYSIISGATSDSYQATSIGNYAVIVTSTLTGCKSKPVATQITASFPPKSIEVAVPDYFSSPMTVTINVKPQGNYQYRIDDGNYQDSNVFDHIPSGIRSITVRESNNCGEITEDILLINYPKFFTPNGDGFNDVWNIFDLRDQKSAVITIFDRYGKLISEITPSGSGWDGTYNGHMLPSSDYWFVVHYKENNTDKIFKSHFSLKR</sequence>
<reference evidence="2 3" key="1">
    <citation type="journal article" date="2018" name="Int. J. Syst. Evol. Microbiol.">
        <title>Flavobacterium chryseum sp. nov. and Flavobacterium psychroterrae sp. nov., novel environmental bacteria isolated from Antarctica.</title>
        <authorList>
            <person name="Kralova S."/>
            <person name="Svec P."/>
            <person name="Busse H.J."/>
            <person name="Stankova E."/>
            <person name="Vaczi P."/>
            <person name="Sedlacek I."/>
        </authorList>
    </citation>
    <scope>NUCLEOTIDE SEQUENCE [LARGE SCALE GENOMIC DNA]</scope>
    <source>
        <strain evidence="2 3">CCM 8827</strain>
    </source>
</reference>
<dbReference type="Pfam" id="PF13585">
    <property type="entry name" value="CHU_C"/>
    <property type="match status" value="1"/>
</dbReference>
<dbReference type="SUPFAM" id="SSF49299">
    <property type="entry name" value="PKD domain"/>
    <property type="match status" value="1"/>
</dbReference>
<dbReference type="PROSITE" id="PS50093">
    <property type="entry name" value="PKD"/>
    <property type="match status" value="1"/>
</dbReference>
<dbReference type="InterPro" id="IPR000601">
    <property type="entry name" value="PKD_dom"/>
</dbReference>
<dbReference type="NCBIfam" id="TIGR04131">
    <property type="entry name" value="Bac_Flav_CTERM"/>
    <property type="match status" value="1"/>
</dbReference>
<dbReference type="Gene3D" id="2.60.40.10">
    <property type="entry name" value="Immunoglobulins"/>
    <property type="match status" value="1"/>
</dbReference>
<evidence type="ECO:0000313" key="2">
    <source>
        <dbReference type="EMBL" id="MBS7233781.1"/>
    </source>
</evidence>
<dbReference type="EMBL" id="JAGYVZ010000033">
    <property type="protein sequence ID" value="MBS7233781.1"/>
    <property type="molecule type" value="Genomic_DNA"/>
</dbReference>
<dbReference type="Proteomes" id="UP000722625">
    <property type="component" value="Unassembled WGS sequence"/>
</dbReference>
<comment type="caution">
    <text evidence="2">The sequence shown here is derived from an EMBL/GenBank/DDBJ whole genome shotgun (WGS) entry which is preliminary data.</text>
</comment>
<evidence type="ECO:0000259" key="1">
    <source>
        <dbReference type="PROSITE" id="PS50093"/>
    </source>
</evidence>
<gene>
    <name evidence="2" type="ORF">KHA90_22445</name>
</gene>
<dbReference type="RefSeq" id="WP_213306958.1">
    <property type="nucleotide sequence ID" value="NZ_JAGYVZ010000033.1"/>
</dbReference>
<proteinExistence type="predicted"/>
<dbReference type="InterPro" id="IPR013783">
    <property type="entry name" value="Ig-like_fold"/>
</dbReference>
<evidence type="ECO:0000313" key="3">
    <source>
        <dbReference type="Proteomes" id="UP000722625"/>
    </source>
</evidence>
<dbReference type="Pfam" id="PF00801">
    <property type="entry name" value="PKD"/>
    <property type="match status" value="1"/>
</dbReference>
<accession>A0ABS5PJG2</accession>
<name>A0ABS5PJG2_9FLAO</name>
<dbReference type="InterPro" id="IPR026341">
    <property type="entry name" value="T9SS_type_B"/>
</dbReference>